<reference evidence="2" key="1">
    <citation type="journal article" date="2023" name="Front. Plant Sci.">
        <title>Chromosomal-level genome assembly of Melastoma candidum provides insights into trichome evolution.</title>
        <authorList>
            <person name="Zhong Y."/>
            <person name="Wu W."/>
            <person name="Sun C."/>
            <person name="Zou P."/>
            <person name="Liu Y."/>
            <person name="Dai S."/>
            <person name="Zhou R."/>
        </authorList>
    </citation>
    <scope>NUCLEOTIDE SEQUENCE [LARGE SCALE GENOMIC DNA]</scope>
</reference>
<gene>
    <name evidence="1" type="ORF">MLD38_026151</name>
</gene>
<protein>
    <submittedName>
        <fullName evidence="1">Uncharacterized protein</fullName>
    </submittedName>
</protein>
<comment type="caution">
    <text evidence="1">The sequence shown here is derived from an EMBL/GenBank/DDBJ whole genome shotgun (WGS) entry which is preliminary data.</text>
</comment>
<proteinExistence type="predicted"/>
<dbReference type="EMBL" id="CM042886">
    <property type="protein sequence ID" value="KAI4341424.1"/>
    <property type="molecule type" value="Genomic_DNA"/>
</dbReference>
<evidence type="ECO:0000313" key="1">
    <source>
        <dbReference type="EMBL" id="KAI4341424.1"/>
    </source>
</evidence>
<keyword evidence="2" id="KW-1185">Reference proteome</keyword>
<evidence type="ECO:0000313" key="2">
    <source>
        <dbReference type="Proteomes" id="UP001057402"/>
    </source>
</evidence>
<dbReference type="Proteomes" id="UP001057402">
    <property type="component" value="Chromosome 7"/>
</dbReference>
<name>A0ACB9P170_9MYRT</name>
<accession>A0ACB9P170</accession>
<organism evidence="1 2">
    <name type="scientific">Melastoma candidum</name>
    <dbReference type="NCBI Taxonomy" id="119954"/>
    <lineage>
        <taxon>Eukaryota</taxon>
        <taxon>Viridiplantae</taxon>
        <taxon>Streptophyta</taxon>
        <taxon>Embryophyta</taxon>
        <taxon>Tracheophyta</taxon>
        <taxon>Spermatophyta</taxon>
        <taxon>Magnoliopsida</taxon>
        <taxon>eudicotyledons</taxon>
        <taxon>Gunneridae</taxon>
        <taxon>Pentapetalae</taxon>
        <taxon>rosids</taxon>
        <taxon>malvids</taxon>
        <taxon>Myrtales</taxon>
        <taxon>Melastomataceae</taxon>
        <taxon>Melastomatoideae</taxon>
        <taxon>Melastomateae</taxon>
        <taxon>Melastoma</taxon>
    </lineage>
</organism>
<sequence>MDDLHQIHKKEYEDLSMIRSQLLQIEKQQSSLVDLLQKFMGSSQNGMRSLETRVHGLELALDEISYDLAVTSRKMTNSTGAGADSNPAGTSCCMLPGDLRSPKFWRKPEGRYLCSSRLTPSVDPSVHSFRSREASDMDIRRFWPHGSMAFVVNPLAKMPGDSGQISEAVQ</sequence>